<reference evidence="1" key="1">
    <citation type="journal article" date="2022" name="bioRxiv">
        <title>Sequencing and chromosome-scale assembly of the giantPleurodeles waltlgenome.</title>
        <authorList>
            <person name="Brown T."/>
            <person name="Elewa A."/>
            <person name="Iarovenko S."/>
            <person name="Subramanian E."/>
            <person name="Araus A.J."/>
            <person name="Petzold A."/>
            <person name="Susuki M."/>
            <person name="Suzuki K.-i.T."/>
            <person name="Hayashi T."/>
            <person name="Toyoda A."/>
            <person name="Oliveira C."/>
            <person name="Osipova E."/>
            <person name="Leigh N.D."/>
            <person name="Simon A."/>
            <person name="Yun M.H."/>
        </authorList>
    </citation>
    <scope>NUCLEOTIDE SEQUENCE</scope>
    <source>
        <strain evidence="1">20211129_DDA</strain>
        <tissue evidence="1">Liver</tissue>
    </source>
</reference>
<dbReference type="EMBL" id="JANPWB010000012">
    <property type="protein sequence ID" value="KAJ1119290.1"/>
    <property type="molecule type" value="Genomic_DNA"/>
</dbReference>
<dbReference type="AlphaFoldDB" id="A0AAV7NWD8"/>
<protein>
    <submittedName>
        <fullName evidence="1">Uncharacterized protein</fullName>
    </submittedName>
</protein>
<keyword evidence="2" id="KW-1185">Reference proteome</keyword>
<gene>
    <name evidence="1" type="ORF">NDU88_007476</name>
</gene>
<evidence type="ECO:0000313" key="2">
    <source>
        <dbReference type="Proteomes" id="UP001066276"/>
    </source>
</evidence>
<sequence length="103" mass="11228">MIAGSPDITTVFSGWYAIRRLGVRCMAPCLLGSPHGLTSHAAAVAILFACCRVQHPRWSRSAARLVFDGAKAKKTPRMVRGKPSLEAIAMRREKKQIAAPLKD</sequence>
<evidence type="ECO:0000313" key="1">
    <source>
        <dbReference type="EMBL" id="KAJ1119290.1"/>
    </source>
</evidence>
<organism evidence="1 2">
    <name type="scientific">Pleurodeles waltl</name>
    <name type="common">Iberian ribbed newt</name>
    <dbReference type="NCBI Taxonomy" id="8319"/>
    <lineage>
        <taxon>Eukaryota</taxon>
        <taxon>Metazoa</taxon>
        <taxon>Chordata</taxon>
        <taxon>Craniata</taxon>
        <taxon>Vertebrata</taxon>
        <taxon>Euteleostomi</taxon>
        <taxon>Amphibia</taxon>
        <taxon>Batrachia</taxon>
        <taxon>Caudata</taxon>
        <taxon>Salamandroidea</taxon>
        <taxon>Salamandridae</taxon>
        <taxon>Pleurodelinae</taxon>
        <taxon>Pleurodeles</taxon>
    </lineage>
</organism>
<dbReference type="Proteomes" id="UP001066276">
    <property type="component" value="Chromosome 8"/>
</dbReference>
<name>A0AAV7NWD8_PLEWA</name>
<comment type="caution">
    <text evidence="1">The sequence shown here is derived from an EMBL/GenBank/DDBJ whole genome shotgun (WGS) entry which is preliminary data.</text>
</comment>
<proteinExistence type="predicted"/>
<accession>A0AAV7NWD8</accession>